<reference evidence="1" key="1">
    <citation type="submission" date="2023-10" db="EMBL/GenBank/DDBJ databases">
        <authorList>
            <person name="Chen Y."/>
            <person name="Shah S."/>
            <person name="Dougan E. K."/>
            <person name="Thang M."/>
            <person name="Chan C."/>
        </authorList>
    </citation>
    <scope>NUCLEOTIDE SEQUENCE [LARGE SCALE GENOMIC DNA]</scope>
</reference>
<evidence type="ECO:0000313" key="1">
    <source>
        <dbReference type="EMBL" id="CAK0845111.1"/>
    </source>
</evidence>
<evidence type="ECO:0008006" key="3">
    <source>
        <dbReference type="Google" id="ProtNLM"/>
    </source>
</evidence>
<accession>A0ABN9TGU7</accession>
<comment type="caution">
    <text evidence="1">The sequence shown here is derived from an EMBL/GenBank/DDBJ whole genome shotgun (WGS) entry which is preliminary data.</text>
</comment>
<gene>
    <name evidence="1" type="ORF">PCOR1329_LOCUS38999</name>
</gene>
<feature type="non-terminal residue" evidence="1">
    <location>
        <position position="1"/>
    </location>
</feature>
<dbReference type="EMBL" id="CAUYUJ010014715">
    <property type="protein sequence ID" value="CAK0845111.1"/>
    <property type="molecule type" value="Genomic_DNA"/>
</dbReference>
<name>A0ABN9TGU7_9DINO</name>
<sequence length="356" mass="38886">ASRMDVSGTSPARTGGMLIFQEEHGEPMSTPASLSSLPPPRTARGLPNGVVTTPCGESVGPWCNEAKALAQSWWLHDARYALLALLRSGVSPQTCAGRLKGFLLAGEGPPDAPLSGATACPFPDADVLEAVWDQLCDMCHPGACVPSPREVHRRLSRQVLGIPRLAHWVRRGRASQVAGFLLGSQWDFLMRRPHHETLRQAPLMPTASQTDNPLEPAPKATAAMYDEWFASRAPAVLTAHLLLGGQRNEALVTMGVDSTDNIDHLIIEEMMAEDIQNLPVAACMQEMDLMNTSWQAFASSRAERAARKQLAVQARRACQSERSQKRHQRELLLAAHAVGKQSLGHAKRQQVCRRNQ</sequence>
<evidence type="ECO:0000313" key="2">
    <source>
        <dbReference type="Proteomes" id="UP001189429"/>
    </source>
</evidence>
<dbReference type="Proteomes" id="UP001189429">
    <property type="component" value="Unassembled WGS sequence"/>
</dbReference>
<protein>
    <recommendedName>
        <fullName evidence="3">Rab3 GTPase-activating protein catalytic subunit</fullName>
    </recommendedName>
</protein>
<organism evidence="1 2">
    <name type="scientific">Prorocentrum cordatum</name>
    <dbReference type="NCBI Taxonomy" id="2364126"/>
    <lineage>
        <taxon>Eukaryota</taxon>
        <taxon>Sar</taxon>
        <taxon>Alveolata</taxon>
        <taxon>Dinophyceae</taxon>
        <taxon>Prorocentrales</taxon>
        <taxon>Prorocentraceae</taxon>
        <taxon>Prorocentrum</taxon>
    </lineage>
</organism>
<keyword evidence="2" id="KW-1185">Reference proteome</keyword>
<proteinExistence type="predicted"/>